<dbReference type="Proteomes" id="UP001255185">
    <property type="component" value="Unassembled WGS sequence"/>
</dbReference>
<name>A0ABU1TT95_9FLAO</name>
<keyword evidence="2" id="KW-1185">Reference proteome</keyword>
<sequence length="200" mass="23399">MKIGKIILVLIMITSQLGCSQKLTLDLINTPSKKYFSKELKQQIETYKDFPDMVKDINDRENMYFNIRIENRNKALKDIDFESKKIIIIIDKLRSSYSGLVEDSFVFTDNDDVYTNIIQSADDEIVRIIKKKNLKLDNVDEDVLKVYQNFNSKDVESLNKDLKKQLDVISTPVFYVTVIKKGKVKYYTIDLETGYKVIER</sequence>
<evidence type="ECO:0000313" key="2">
    <source>
        <dbReference type="Proteomes" id="UP001255185"/>
    </source>
</evidence>
<reference evidence="1 2" key="1">
    <citation type="submission" date="2023-07" db="EMBL/GenBank/DDBJ databases">
        <title>Sorghum-associated microbial communities from plants grown in Nebraska, USA.</title>
        <authorList>
            <person name="Schachtman D."/>
        </authorList>
    </citation>
    <scope>NUCLEOTIDE SEQUENCE [LARGE SCALE GENOMIC DNA]</scope>
    <source>
        <strain evidence="1 2">3773</strain>
    </source>
</reference>
<evidence type="ECO:0008006" key="3">
    <source>
        <dbReference type="Google" id="ProtNLM"/>
    </source>
</evidence>
<dbReference type="EMBL" id="JAVDVI010000015">
    <property type="protein sequence ID" value="MDR6969106.1"/>
    <property type="molecule type" value="Genomic_DNA"/>
</dbReference>
<accession>A0ABU1TT95</accession>
<organism evidence="1 2">
    <name type="scientific">Flavobacterium arsenatis</name>
    <dbReference type="NCBI Taxonomy" id="1484332"/>
    <lineage>
        <taxon>Bacteria</taxon>
        <taxon>Pseudomonadati</taxon>
        <taxon>Bacteroidota</taxon>
        <taxon>Flavobacteriia</taxon>
        <taxon>Flavobacteriales</taxon>
        <taxon>Flavobacteriaceae</taxon>
        <taxon>Flavobacterium</taxon>
    </lineage>
</organism>
<proteinExistence type="predicted"/>
<dbReference type="RefSeq" id="WP_310027849.1">
    <property type="nucleotide sequence ID" value="NZ_JAVDVI010000015.1"/>
</dbReference>
<evidence type="ECO:0000313" key="1">
    <source>
        <dbReference type="EMBL" id="MDR6969106.1"/>
    </source>
</evidence>
<protein>
    <recommendedName>
        <fullName evidence="3">Lipoprotein</fullName>
    </recommendedName>
</protein>
<comment type="caution">
    <text evidence="1">The sequence shown here is derived from an EMBL/GenBank/DDBJ whole genome shotgun (WGS) entry which is preliminary data.</text>
</comment>
<gene>
    <name evidence="1" type="ORF">J2X31_003132</name>
</gene>